<keyword evidence="5" id="KW-1185">Reference proteome</keyword>
<dbReference type="Pfam" id="PF07690">
    <property type="entry name" value="MFS_1"/>
    <property type="match status" value="1"/>
</dbReference>
<feature type="transmembrane region" description="Helical" evidence="2">
    <location>
        <begin position="339"/>
        <end position="362"/>
    </location>
</feature>
<dbReference type="PANTHER" id="PTHR11360:SF251">
    <property type="entry name" value="MAJOR FACILITATOR SUPERFAMILY (MFS) PROFILE DOMAIN-CONTAINING PROTEIN"/>
    <property type="match status" value="1"/>
</dbReference>
<dbReference type="AlphaFoldDB" id="A0AAD9V893"/>
<evidence type="ECO:0000313" key="5">
    <source>
        <dbReference type="Proteomes" id="UP001249851"/>
    </source>
</evidence>
<dbReference type="GO" id="GO:0022857">
    <property type="term" value="F:transmembrane transporter activity"/>
    <property type="evidence" value="ECO:0007669"/>
    <property type="project" value="InterPro"/>
</dbReference>
<reference evidence="4" key="1">
    <citation type="journal article" date="2023" name="G3 (Bethesda)">
        <title>Whole genome assembly and annotation of the endangered Caribbean coral Acropora cervicornis.</title>
        <authorList>
            <person name="Selwyn J.D."/>
            <person name="Vollmer S.V."/>
        </authorList>
    </citation>
    <scope>NUCLEOTIDE SEQUENCE</scope>
    <source>
        <strain evidence="4">K2</strain>
    </source>
</reference>
<feature type="transmembrane region" description="Helical" evidence="2">
    <location>
        <begin position="12"/>
        <end position="39"/>
    </location>
</feature>
<feature type="transmembrane region" description="Helical" evidence="2">
    <location>
        <begin position="110"/>
        <end position="128"/>
    </location>
</feature>
<accession>A0AAD9V893</accession>
<comment type="caution">
    <text evidence="4">The sequence shown here is derived from an EMBL/GenBank/DDBJ whole genome shotgun (WGS) entry which is preliminary data.</text>
</comment>
<feature type="transmembrane region" description="Helical" evidence="2">
    <location>
        <begin position="135"/>
        <end position="156"/>
    </location>
</feature>
<feature type="transmembrane region" description="Helical" evidence="2">
    <location>
        <begin position="247"/>
        <end position="267"/>
    </location>
</feature>
<feature type="transmembrane region" description="Helical" evidence="2">
    <location>
        <begin position="279"/>
        <end position="300"/>
    </location>
</feature>
<dbReference type="Gene3D" id="1.20.1250.20">
    <property type="entry name" value="MFS general substrate transporter like domains"/>
    <property type="match status" value="2"/>
</dbReference>
<sequence>MTRERSRLSSRWWICAAAFVVQFLTAGLGNVAGVIFAVLLEEIKASRGRTAWVSSLAAAVLYFSAPLSTSLSKRYGCRSVTIAGTFICILGMVLSSFYRSLYYLYVTHGVIWGLGQAMCYFPSFLIISQHFETRYSLAIGIAVCGASVGTLVLSPGTDWLFRRFGLAWSFRILGATYLILIPCGLIFRPAVDGASVPLERFKYFDWTIFKNRAFLVYLISLKILMLGYLVPYVHLMRLAEDMGAKPIQAALLISYLAIGSTVGRLVFGRLADCQQLSQFYLWQTGLLGISVSSTFVAIVATYHWLVLYAVTFGLCEGCYITLNPVLIRKLVGTDKFANGLGISYFAMSFTRSAGPPIAGWIFDYFKSYYVAFLYTGFVFMLGNCVAFIAQVVESNSKRTERDAQGRRKSTSSLCQVVEKETVL</sequence>
<dbReference type="InterPro" id="IPR036259">
    <property type="entry name" value="MFS_trans_sf"/>
</dbReference>
<dbReference type="PROSITE" id="PS50850">
    <property type="entry name" value="MFS"/>
    <property type="match status" value="1"/>
</dbReference>
<keyword evidence="2" id="KW-0812">Transmembrane</keyword>
<dbReference type="GO" id="GO:0016020">
    <property type="term" value="C:membrane"/>
    <property type="evidence" value="ECO:0007669"/>
    <property type="project" value="UniProtKB-SubCell"/>
</dbReference>
<evidence type="ECO:0000256" key="2">
    <source>
        <dbReference type="SAM" id="Phobius"/>
    </source>
</evidence>
<protein>
    <submittedName>
        <fullName evidence="4">Monocarboxylate transporter 10</fullName>
    </submittedName>
</protein>
<feature type="transmembrane region" description="Helical" evidence="2">
    <location>
        <begin position="368"/>
        <end position="392"/>
    </location>
</feature>
<proteinExistence type="predicted"/>
<keyword evidence="2" id="KW-0472">Membrane</keyword>
<dbReference type="SUPFAM" id="SSF103473">
    <property type="entry name" value="MFS general substrate transporter"/>
    <property type="match status" value="1"/>
</dbReference>
<reference evidence="4" key="2">
    <citation type="journal article" date="2023" name="Science">
        <title>Genomic signatures of disease resistance in endangered staghorn corals.</title>
        <authorList>
            <person name="Vollmer S.V."/>
            <person name="Selwyn J.D."/>
            <person name="Despard B.A."/>
            <person name="Roesel C.L."/>
        </authorList>
    </citation>
    <scope>NUCLEOTIDE SEQUENCE</scope>
    <source>
        <strain evidence="4">K2</strain>
    </source>
</reference>
<evidence type="ECO:0000256" key="1">
    <source>
        <dbReference type="ARBA" id="ARBA00004141"/>
    </source>
</evidence>
<dbReference type="PANTHER" id="PTHR11360">
    <property type="entry name" value="MONOCARBOXYLATE TRANSPORTER"/>
    <property type="match status" value="1"/>
</dbReference>
<dbReference type="InterPro" id="IPR020846">
    <property type="entry name" value="MFS_dom"/>
</dbReference>
<dbReference type="CDD" id="cd17352">
    <property type="entry name" value="MFS_MCT_SLC16"/>
    <property type="match status" value="1"/>
</dbReference>
<dbReference type="Proteomes" id="UP001249851">
    <property type="component" value="Unassembled WGS sequence"/>
</dbReference>
<evidence type="ECO:0000313" key="4">
    <source>
        <dbReference type="EMBL" id="KAK2564918.1"/>
    </source>
</evidence>
<dbReference type="InterPro" id="IPR011701">
    <property type="entry name" value="MFS"/>
</dbReference>
<feature type="domain" description="Major facilitator superfamily (MFS) profile" evidence="3">
    <location>
        <begin position="208"/>
        <end position="423"/>
    </location>
</feature>
<dbReference type="EMBL" id="JARQWQ010000021">
    <property type="protein sequence ID" value="KAK2564918.1"/>
    <property type="molecule type" value="Genomic_DNA"/>
</dbReference>
<comment type="subcellular location">
    <subcellularLocation>
        <location evidence="1">Membrane</location>
        <topology evidence="1">Multi-pass membrane protein</topology>
    </subcellularLocation>
</comment>
<feature type="transmembrane region" description="Helical" evidence="2">
    <location>
        <begin position="212"/>
        <end position="235"/>
    </location>
</feature>
<feature type="transmembrane region" description="Helical" evidence="2">
    <location>
        <begin position="51"/>
        <end position="68"/>
    </location>
</feature>
<dbReference type="InterPro" id="IPR050327">
    <property type="entry name" value="Proton-linked_MCT"/>
</dbReference>
<evidence type="ECO:0000259" key="3">
    <source>
        <dbReference type="PROSITE" id="PS50850"/>
    </source>
</evidence>
<feature type="transmembrane region" description="Helical" evidence="2">
    <location>
        <begin position="80"/>
        <end position="98"/>
    </location>
</feature>
<feature type="transmembrane region" description="Helical" evidence="2">
    <location>
        <begin position="306"/>
        <end position="327"/>
    </location>
</feature>
<keyword evidence="2" id="KW-1133">Transmembrane helix</keyword>
<name>A0AAD9V893_ACRCE</name>
<feature type="transmembrane region" description="Helical" evidence="2">
    <location>
        <begin position="168"/>
        <end position="191"/>
    </location>
</feature>
<gene>
    <name evidence="4" type="ORF">P5673_011627</name>
</gene>
<organism evidence="4 5">
    <name type="scientific">Acropora cervicornis</name>
    <name type="common">Staghorn coral</name>
    <dbReference type="NCBI Taxonomy" id="6130"/>
    <lineage>
        <taxon>Eukaryota</taxon>
        <taxon>Metazoa</taxon>
        <taxon>Cnidaria</taxon>
        <taxon>Anthozoa</taxon>
        <taxon>Hexacorallia</taxon>
        <taxon>Scleractinia</taxon>
        <taxon>Astrocoeniina</taxon>
        <taxon>Acroporidae</taxon>
        <taxon>Acropora</taxon>
    </lineage>
</organism>